<evidence type="ECO:0000256" key="9">
    <source>
        <dbReference type="ARBA" id="ARBA00023328"/>
    </source>
</evidence>
<keyword evidence="7" id="KW-0539">Nucleus</keyword>
<dbReference type="SUPFAM" id="SSF47113">
    <property type="entry name" value="Histone-fold"/>
    <property type="match status" value="1"/>
</dbReference>
<keyword evidence="9" id="KW-0137">Centromere</keyword>
<dbReference type="Proteomes" id="UP000002037">
    <property type="component" value="Unassembled WGS sequence"/>
</dbReference>
<dbReference type="GO" id="GO:0030527">
    <property type="term" value="F:structural constituent of chromatin"/>
    <property type="evidence" value="ECO:0007669"/>
    <property type="project" value="InterPro"/>
</dbReference>
<proteinExistence type="inferred from homology"/>
<dbReference type="OrthoDB" id="842664at2759"/>
<comment type="subcellular location">
    <subcellularLocation>
        <location evidence="2">Chromosome</location>
        <location evidence="2">Centromere</location>
    </subcellularLocation>
    <subcellularLocation>
        <location evidence="1">Nucleus</location>
    </subcellularLocation>
</comment>
<keyword evidence="4" id="KW-0158">Chromosome</keyword>
<keyword evidence="18" id="KW-1185">Reference proteome</keyword>
<dbReference type="EMBL" id="GG692397">
    <property type="protein sequence ID" value="EER33821.1"/>
    <property type="molecule type" value="Genomic_DNA"/>
</dbReference>
<dbReference type="GeneID" id="8297362"/>
<organism evidence="17 18">
    <name type="scientific">Candida tropicalis (strain ATCC MYA-3404 / T1)</name>
    <name type="common">Yeast</name>
    <dbReference type="NCBI Taxonomy" id="294747"/>
    <lineage>
        <taxon>Eukaryota</taxon>
        <taxon>Fungi</taxon>
        <taxon>Dikarya</taxon>
        <taxon>Ascomycota</taxon>
        <taxon>Saccharomycotina</taxon>
        <taxon>Pichiomycetes</taxon>
        <taxon>Debaryomycetaceae</taxon>
        <taxon>Candida/Lodderomyces clade</taxon>
        <taxon>Candida</taxon>
    </lineage>
</organism>
<dbReference type="SMART" id="SM00428">
    <property type="entry name" value="H3"/>
    <property type="match status" value="1"/>
</dbReference>
<dbReference type="HOGENOM" id="CLU_078295_3_0_1"/>
<dbReference type="GO" id="GO:0000775">
    <property type="term" value="C:chromosome, centromeric region"/>
    <property type="evidence" value="ECO:0007669"/>
    <property type="project" value="UniProtKB-SubCell"/>
</dbReference>
<keyword evidence="8" id="KW-0544">Nucleosome core</keyword>
<evidence type="ECO:0000256" key="4">
    <source>
        <dbReference type="ARBA" id="ARBA00022454"/>
    </source>
</evidence>
<dbReference type="STRING" id="294747.C5M8B7"/>
<evidence type="ECO:0000256" key="5">
    <source>
        <dbReference type="ARBA" id="ARBA00022843"/>
    </source>
</evidence>
<evidence type="ECO:0000256" key="10">
    <source>
        <dbReference type="ARBA" id="ARBA00043846"/>
    </source>
</evidence>
<feature type="compositionally biased region" description="Low complexity" evidence="15">
    <location>
        <begin position="65"/>
        <end position="85"/>
    </location>
</feature>
<dbReference type="InterPro" id="IPR009072">
    <property type="entry name" value="Histone-fold"/>
</dbReference>
<sequence length="238" mass="27228">MAKPSEQSSTSGRQTGQGSSAAAIRQQREELRRQRELRQREQLLERDRDLLREQEQQLRRERETSPIASSSSSTAGPTSSSSRNMSRISQVGIFRNQPGDVVETVRSTSVSASQQQQQRRREAATSMSVRTAPRVKKRYRPGAKVLKEIREYQRSTSLLLRKLPFARLVREISLEFVGPDYGLRWQSNAILALQEASESFLVHLLEDTNLCAIHAKRVTIMQKDIQLARRIRGQSWIL</sequence>
<dbReference type="GO" id="GO:0003677">
    <property type="term" value="F:DNA binding"/>
    <property type="evidence" value="ECO:0007669"/>
    <property type="project" value="UniProtKB-KW"/>
</dbReference>
<dbReference type="InterPro" id="IPR000164">
    <property type="entry name" value="Histone_H3/CENP-A"/>
</dbReference>
<feature type="region of interest" description="Disordered" evidence="15">
    <location>
        <begin position="104"/>
        <end position="135"/>
    </location>
</feature>
<evidence type="ECO:0000256" key="1">
    <source>
        <dbReference type="ARBA" id="ARBA00004123"/>
    </source>
</evidence>
<evidence type="ECO:0000256" key="11">
    <source>
        <dbReference type="ARBA" id="ARBA00044024"/>
    </source>
</evidence>
<dbReference type="GO" id="GO:0046982">
    <property type="term" value="F:protein heterodimerization activity"/>
    <property type="evidence" value="ECO:0007669"/>
    <property type="project" value="InterPro"/>
</dbReference>
<evidence type="ECO:0000256" key="3">
    <source>
        <dbReference type="ARBA" id="ARBA00010343"/>
    </source>
</evidence>
<dbReference type="RefSeq" id="XP_002548342.1">
    <property type="nucleotide sequence ID" value="XM_002548296.1"/>
</dbReference>
<gene>
    <name evidence="17" type="ORF">CTRG_02639</name>
</gene>
<dbReference type="GO" id="GO:0005634">
    <property type="term" value="C:nucleus"/>
    <property type="evidence" value="ECO:0007669"/>
    <property type="project" value="UniProtKB-SubCell"/>
</dbReference>
<evidence type="ECO:0000313" key="18">
    <source>
        <dbReference type="Proteomes" id="UP000002037"/>
    </source>
</evidence>
<reference evidence="17 18" key="1">
    <citation type="journal article" date="2009" name="Nature">
        <title>Evolution of pathogenicity and sexual reproduction in eight Candida genomes.</title>
        <authorList>
            <person name="Butler G."/>
            <person name="Rasmussen M.D."/>
            <person name="Lin M.F."/>
            <person name="Santos M.A."/>
            <person name="Sakthikumar S."/>
            <person name="Munro C.A."/>
            <person name="Rheinbay E."/>
            <person name="Grabherr M."/>
            <person name="Forche A."/>
            <person name="Reedy J.L."/>
            <person name="Agrafioti I."/>
            <person name="Arnaud M.B."/>
            <person name="Bates S."/>
            <person name="Brown A.J."/>
            <person name="Brunke S."/>
            <person name="Costanzo M.C."/>
            <person name="Fitzpatrick D.A."/>
            <person name="de Groot P.W."/>
            <person name="Harris D."/>
            <person name="Hoyer L.L."/>
            <person name="Hube B."/>
            <person name="Klis F.M."/>
            <person name="Kodira C."/>
            <person name="Lennard N."/>
            <person name="Logue M.E."/>
            <person name="Martin R."/>
            <person name="Neiman A.M."/>
            <person name="Nikolaou E."/>
            <person name="Quail M.A."/>
            <person name="Quinn J."/>
            <person name="Santos M.C."/>
            <person name="Schmitzberger F.F."/>
            <person name="Sherlock G."/>
            <person name="Shah P."/>
            <person name="Silverstein K.A."/>
            <person name="Skrzypek M.S."/>
            <person name="Soll D."/>
            <person name="Staggs R."/>
            <person name="Stansfield I."/>
            <person name="Stumpf M.P."/>
            <person name="Sudbery P.E."/>
            <person name="Srikantha T."/>
            <person name="Zeng Q."/>
            <person name="Berman J."/>
            <person name="Berriman M."/>
            <person name="Heitman J."/>
            <person name="Gow N.A."/>
            <person name="Lorenz M.C."/>
            <person name="Birren B.W."/>
            <person name="Kellis M."/>
            <person name="Cuomo C.A."/>
        </authorList>
    </citation>
    <scope>NUCLEOTIDE SEQUENCE [LARGE SCALE GENOMIC DNA]</scope>
    <source>
        <strain evidence="18">ATCC MYA-3404 / T1</strain>
    </source>
</reference>
<evidence type="ECO:0000256" key="8">
    <source>
        <dbReference type="ARBA" id="ARBA00023269"/>
    </source>
</evidence>
<dbReference type="CDD" id="cd22911">
    <property type="entry name" value="HFD_H3"/>
    <property type="match status" value="1"/>
</dbReference>
<name>C5M8B7_CANTT</name>
<feature type="domain" description="Core Histone H2A/H2B/H3" evidence="16">
    <location>
        <begin position="141"/>
        <end position="231"/>
    </location>
</feature>
<dbReference type="InterPro" id="IPR007125">
    <property type="entry name" value="H2A/H2B/H3"/>
</dbReference>
<dbReference type="eggNOG" id="KOG1745">
    <property type="taxonomic scope" value="Eukaryota"/>
</dbReference>
<dbReference type="PROSITE" id="PS00959">
    <property type="entry name" value="HISTONE_H3_2"/>
    <property type="match status" value="1"/>
</dbReference>
<comment type="function">
    <text evidence="10">Histone H3-like nucleosomal protein that is specifically found in centromeric nucleosomes. Replaces conventional H3 in the nucleosome core of centromeric chromatin that serves as an assembly site for the inner kinetochore. Required for recruitment and assembly of kinetochore proteins, mitotic progression and chromosome segregation. May serve as an epigenetic mark that propagates centromere identity through replication and cell division.</text>
</comment>
<feature type="compositionally biased region" description="Low complexity" evidence="15">
    <location>
        <begin position="1"/>
        <end position="25"/>
    </location>
</feature>
<evidence type="ECO:0000256" key="7">
    <source>
        <dbReference type="ARBA" id="ARBA00023242"/>
    </source>
</evidence>
<dbReference type="FunFam" id="1.10.20.10:FF:000087">
    <property type="entry name" value="Probable histone 3"/>
    <property type="match status" value="1"/>
</dbReference>
<dbReference type="PANTHER" id="PTHR45810">
    <property type="entry name" value="HISTONE H3.2"/>
    <property type="match status" value="1"/>
</dbReference>
<dbReference type="Pfam" id="PF00125">
    <property type="entry name" value="Histone"/>
    <property type="match status" value="1"/>
</dbReference>
<dbReference type="GO" id="GO:0000786">
    <property type="term" value="C:nucleosome"/>
    <property type="evidence" value="ECO:0007669"/>
    <property type="project" value="UniProtKB-KW"/>
</dbReference>
<feature type="compositionally biased region" description="Low complexity" evidence="15">
    <location>
        <begin position="104"/>
        <end position="117"/>
    </location>
</feature>
<comment type="similarity">
    <text evidence="3">Belongs to the histone H3 family.</text>
</comment>
<dbReference type="Gene3D" id="1.10.20.10">
    <property type="entry name" value="Histone, subunit A"/>
    <property type="match status" value="1"/>
</dbReference>
<feature type="region of interest" description="Disordered" evidence="15">
    <location>
        <begin position="1"/>
        <end position="85"/>
    </location>
</feature>
<evidence type="ECO:0000256" key="6">
    <source>
        <dbReference type="ARBA" id="ARBA00023125"/>
    </source>
</evidence>
<feature type="compositionally biased region" description="Basic and acidic residues" evidence="15">
    <location>
        <begin position="26"/>
        <end position="64"/>
    </location>
</feature>
<dbReference type="PANTHER" id="PTHR45810:SF17">
    <property type="entry name" value="HISTONE H3-LIKE CENTROMERIC PROTEIN A"/>
    <property type="match status" value="1"/>
</dbReference>
<evidence type="ECO:0000313" key="17">
    <source>
        <dbReference type="EMBL" id="EER33821.1"/>
    </source>
</evidence>
<dbReference type="KEGG" id="ctp:CTRG_02639"/>
<comment type="subunit">
    <text evidence="11">Component of centromeric nucleosomes, where DNA is wrapped around a histone octamer core. The octamer contains two molecules each of H2A, H2B, CSE4/CENPA and H4 assembled in one CSE4-H4 heterotetramer and two H2A-H2B heterodimers. Interacts with the inner kinetochore.</text>
</comment>
<evidence type="ECO:0000256" key="14">
    <source>
        <dbReference type="ARBA" id="ARBA00044336"/>
    </source>
</evidence>
<evidence type="ECO:0000259" key="16">
    <source>
        <dbReference type="Pfam" id="PF00125"/>
    </source>
</evidence>
<evidence type="ECO:0000256" key="12">
    <source>
        <dbReference type="ARBA" id="ARBA00044180"/>
    </source>
</evidence>
<accession>C5M8B7</accession>
<evidence type="ECO:0000256" key="2">
    <source>
        <dbReference type="ARBA" id="ARBA00004584"/>
    </source>
</evidence>
<evidence type="ECO:0000256" key="15">
    <source>
        <dbReference type="SAM" id="MobiDB-lite"/>
    </source>
</evidence>
<keyword evidence="6" id="KW-0238">DNA-binding</keyword>
<dbReference type="VEuPathDB" id="FungiDB:CTRG_02639"/>
<protein>
    <recommendedName>
        <fullName evidence="12">Histone H3-like centromeric protein CSE4</fullName>
    </recommendedName>
    <alternativeName>
        <fullName evidence="14">CENP-A homolog</fullName>
    </alternativeName>
    <alternativeName>
        <fullName evidence="13">CENPA homolog</fullName>
    </alternativeName>
</protein>
<dbReference type="AlphaFoldDB" id="C5M8B7"/>
<evidence type="ECO:0000256" key="13">
    <source>
        <dbReference type="ARBA" id="ARBA00044234"/>
    </source>
</evidence>
<keyword evidence="5" id="KW-0832">Ubl conjugation</keyword>